<evidence type="ECO:0000313" key="8">
    <source>
        <dbReference type="EMBL" id="MZH58017.1"/>
    </source>
</evidence>
<proteinExistence type="predicted"/>
<dbReference type="AlphaFoldDB" id="A0A099I4K3"/>
<accession>A0A099I4K3</accession>
<reference evidence="7" key="3">
    <citation type="journal article" date="2022" name="Clin. Infect. Dis.">
        <title>Association between Clostridium innocuum and antibiotic-associated diarrhea in adults and children: A cross-sectional study and comparative genomics analysis.</title>
        <authorList>
            <person name="Cherny K.E."/>
            <person name="Muscat E.B."/>
            <person name="Balaji A."/>
            <person name="Mukherjee J."/>
            <person name="Ozer E.A."/>
            <person name="Angarone M.P."/>
            <person name="Hauser A.R."/>
            <person name="Sichel J.S."/>
            <person name="Amponsah E."/>
            <person name="Kociolek L.K."/>
        </authorList>
    </citation>
    <scope>NUCLEOTIDE SEQUENCE</scope>
    <source>
        <strain evidence="7">NU1-AC-029v</strain>
    </source>
</reference>
<feature type="domain" description="HTH tetR-type" evidence="5">
    <location>
        <begin position="4"/>
        <end position="64"/>
    </location>
</feature>
<sequence>MQQETTRERLLESASREFLSNGYQKASLRTICRNAGVTTGALYFFFKDKSALFHALVKDAAEAVMQMLYQHTSFEEEVYSNTDQLMDMEHDIRFAQELISFYYAHETALELLFNCSWGSAYQDFTEQIIAYLVKRNTKIISAMVKDDDTVFNACTLHWLSQIQVEAFLHILSHHYSQEQALHQIRIVVTFLRGGFEGLYQQAVKN</sequence>
<reference evidence="8" key="2">
    <citation type="journal article" date="2019" name="Nat. Med.">
        <title>A library of human gut bacterial isolates paired with longitudinal multiomics data enables mechanistic microbiome research.</title>
        <authorList>
            <person name="Poyet M."/>
            <person name="Groussin M."/>
            <person name="Gibbons S.M."/>
            <person name="Avila-Pacheco J."/>
            <person name="Jiang X."/>
            <person name="Kearney S.M."/>
            <person name="Perrotta A.R."/>
            <person name="Berdy B."/>
            <person name="Zhao S."/>
            <person name="Lieberman T.D."/>
            <person name="Swanson P.K."/>
            <person name="Smith M."/>
            <person name="Roesemann S."/>
            <person name="Alexander J.E."/>
            <person name="Rich S.A."/>
            <person name="Livny J."/>
            <person name="Vlamakis H."/>
            <person name="Clish C."/>
            <person name="Bullock K."/>
            <person name="Deik A."/>
            <person name="Scott J."/>
            <person name="Pierce K.A."/>
            <person name="Xavier R.J."/>
            <person name="Alm E.J."/>
        </authorList>
    </citation>
    <scope>NUCLEOTIDE SEQUENCE</scope>
    <source>
        <strain evidence="8">BIOML-A12</strain>
    </source>
</reference>
<dbReference type="Proteomes" id="UP000030008">
    <property type="component" value="Unassembled WGS sequence"/>
</dbReference>
<evidence type="ECO:0000256" key="1">
    <source>
        <dbReference type="ARBA" id="ARBA00023015"/>
    </source>
</evidence>
<dbReference type="GO" id="GO:0003700">
    <property type="term" value="F:DNA-binding transcription factor activity"/>
    <property type="evidence" value="ECO:0007669"/>
    <property type="project" value="TreeGrafter"/>
</dbReference>
<dbReference type="PROSITE" id="PS01081">
    <property type="entry name" value="HTH_TETR_1"/>
    <property type="match status" value="1"/>
</dbReference>
<dbReference type="InterPro" id="IPR001647">
    <property type="entry name" value="HTH_TetR"/>
</dbReference>
<dbReference type="Proteomes" id="UP000604383">
    <property type="component" value="Unassembled WGS sequence"/>
</dbReference>
<dbReference type="EMBL" id="JAKTMA010000008">
    <property type="protein sequence ID" value="MCR0232278.1"/>
    <property type="molecule type" value="Genomic_DNA"/>
</dbReference>
<keyword evidence="3" id="KW-0804">Transcription</keyword>
<organism evidence="6 9">
    <name type="scientific">Clostridium innocuum</name>
    <dbReference type="NCBI Taxonomy" id="1522"/>
    <lineage>
        <taxon>Bacteria</taxon>
        <taxon>Bacillati</taxon>
        <taxon>Bacillota</taxon>
        <taxon>Clostridia</taxon>
        <taxon>Eubacteriales</taxon>
        <taxon>Clostridiaceae</taxon>
        <taxon>Clostridium</taxon>
    </lineage>
</organism>
<dbReference type="PANTHER" id="PTHR30055:SF234">
    <property type="entry name" value="HTH-TYPE TRANSCRIPTIONAL REGULATOR BETI"/>
    <property type="match status" value="1"/>
</dbReference>
<gene>
    <name evidence="6" type="ORF">CIAN88_14170</name>
    <name evidence="8" type="ORF">GT664_20195</name>
    <name evidence="7" type="ORF">MKC95_05780</name>
</gene>
<evidence type="ECO:0000256" key="3">
    <source>
        <dbReference type="ARBA" id="ARBA00023163"/>
    </source>
</evidence>
<dbReference type="Gene3D" id="1.10.357.10">
    <property type="entry name" value="Tetracycline Repressor, domain 2"/>
    <property type="match status" value="1"/>
</dbReference>
<dbReference type="Pfam" id="PF00440">
    <property type="entry name" value="TetR_N"/>
    <property type="match status" value="1"/>
</dbReference>
<reference evidence="6 9" key="1">
    <citation type="submission" date="2014-08" db="EMBL/GenBank/DDBJ databases">
        <title>Clostridium innocuum, an unnegligible vancomycin-resistant pathogen causing extra-intestinal infections.</title>
        <authorList>
            <person name="Feng Y."/>
            <person name="Chiu C.-H."/>
        </authorList>
    </citation>
    <scope>NUCLEOTIDE SEQUENCE [LARGE SCALE GENOMIC DNA]</scope>
    <source>
        <strain evidence="6 9">AN88</strain>
    </source>
</reference>
<evidence type="ECO:0000313" key="6">
    <source>
        <dbReference type="EMBL" id="KGJ52531.1"/>
    </source>
</evidence>
<dbReference type="PRINTS" id="PR00455">
    <property type="entry name" value="HTHTETR"/>
</dbReference>
<dbReference type="EMBL" id="WWTN01000051">
    <property type="protein sequence ID" value="MZH58017.1"/>
    <property type="molecule type" value="Genomic_DNA"/>
</dbReference>
<dbReference type="GO" id="GO:0000976">
    <property type="term" value="F:transcription cis-regulatory region binding"/>
    <property type="evidence" value="ECO:0007669"/>
    <property type="project" value="TreeGrafter"/>
</dbReference>
<evidence type="ECO:0000313" key="9">
    <source>
        <dbReference type="Proteomes" id="UP000030008"/>
    </source>
</evidence>
<evidence type="ECO:0000313" key="7">
    <source>
        <dbReference type="EMBL" id="MCR0232278.1"/>
    </source>
</evidence>
<evidence type="ECO:0000256" key="2">
    <source>
        <dbReference type="ARBA" id="ARBA00023125"/>
    </source>
</evidence>
<dbReference type="PROSITE" id="PS50977">
    <property type="entry name" value="HTH_TETR_2"/>
    <property type="match status" value="1"/>
</dbReference>
<feature type="DNA-binding region" description="H-T-H motif" evidence="4">
    <location>
        <begin position="27"/>
        <end position="46"/>
    </location>
</feature>
<comment type="caution">
    <text evidence="6">The sequence shown here is derived from an EMBL/GenBank/DDBJ whole genome shotgun (WGS) entry which is preliminary data.</text>
</comment>
<name>A0A099I4K3_CLOIN</name>
<keyword evidence="2 4" id="KW-0238">DNA-binding</keyword>
<dbReference type="SUPFAM" id="SSF46689">
    <property type="entry name" value="Homeodomain-like"/>
    <property type="match status" value="1"/>
</dbReference>
<evidence type="ECO:0000259" key="5">
    <source>
        <dbReference type="PROSITE" id="PS50977"/>
    </source>
</evidence>
<keyword evidence="1" id="KW-0805">Transcription regulation</keyword>
<dbReference type="InterPro" id="IPR009057">
    <property type="entry name" value="Homeodomain-like_sf"/>
</dbReference>
<dbReference type="EMBL" id="JQIF01000063">
    <property type="protein sequence ID" value="KGJ52531.1"/>
    <property type="molecule type" value="Genomic_DNA"/>
</dbReference>
<dbReference type="InterPro" id="IPR050109">
    <property type="entry name" value="HTH-type_TetR-like_transc_reg"/>
</dbReference>
<dbReference type="PANTHER" id="PTHR30055">
    <property type="entry name" value="HTH-TYPE TRANSCRIPTIONAL REGULATOR RUTR"/>
    <property type="match status" value="1"/>
</dbReference>
<dbReference type="Proteomes" id="UP001203972">
    <property type="component" value="Unassembled WGS sequence"/>
</dbReference>
<dbReference type="InterPro" id="IPR023772">
    <property type="entry name" value="DNA-bd_HTH_TetR-type_CS"/>
</dbReference>
<protein>
    <submittedName>
        <fullName evidence="6">TetR family transcriptional regulator</fullName>
    </submittedName>
    <submittedName>
        <fullName evidence="7">TetR/AcrR family transcriptional regulator</fullName>
    </submittedName>
</protein>
<dbReference type="RefSeq" id="WP_008817827.1">
    <property type="nucleotide sequence ID" value="NZ_AP025565.1"/>
</dbReference>
<evidence type="ECO:0000256" key="4">
    <source>
        <dbReference type="PROSITE-ProRule" id="PRU00335"/>
    </source>
</evidence>